<evidence type="ECO:0000256" key="3">
    <source>
        <dbReference type="ARBA" id="ARBA00023200"/>
    </source>
</evidence>
<dbReference type="InterPro" id="IPR023346">
    <property type="entry name" value="Lysozyme-like_dom_sf"/>
</dbReference>
<dbReference type="OrthoDB" id="9005733at2"/>
<dbReference type="SUPFAM" id="SSF53955">
    <property type="entry name" value="Lysozyme-like"/>
    <property type="match status" value="1"/>
</dbReference>
<evidence type="ECO:0000313" key="5">
    <source>
        <dbReference type="EMBL" id="TKC89777.1"/>
    </source>
</evidence>
<proteinExistence type="inferred from homology"/>
<dbReference type="EMBL" id="SWJE01000005">
    <property type="protein sequence ID" value="TKC89777.1"/>
    <property type="molecule type" value="Genomic_DNA"/>
</dbReference>
<keyword evidence="6" id="KW-1185">Reference proteome</keyword>
<dbReference type="InterPro" id="IPR002196">
    <property type="entry name" value="Glyco_hydro_24"/>
</dbReference>
<dbReference type="AlphaFoldDB" id="A0A4U1I8S7"/>
<name>A0A4U1I8S7_9BURK</name>
<keyword evidence="2 4" id="KW-0081">Bacteriolytic enzyme</keyword>
<dbReference type="InterPro" id="IPR023347">
    <property type="entry name" value="Lysozyme_dom_sf"/>
</dbReference>
<accession>A0A4U1I8S7</accession>
<keyword evidence="1 4" id="KW-0929">Antimicrobial</keyword>
<dbReference type="RefSeq" id="WP_136894868.1">
    <property type="nucleotide sequence ID" value="NZ_SWJE01000005.1"/>
</dbReference>
<sequence>MARAATATKKENLNAKLSMSAAGRLRLASRERLRLEYYNDGGKNKGHCTYGYGTLVHRGVCTEEELAITVTKEMADASLNSRIRDAENAIRRNVTQELNQEQFDALVSFVYNTGPTGAIAVFERLNAGEFVAAADVISSRTSSRQNGELVHLKGLVSRRTEESVPFRLEKK</sequence>
<reference evidence="5 6" key="1">
    <citation type="submission" date="2019-04" db="EMBL/GenBank/DDBJ databases">
        <title>Trinickia sp. 7GSK02, isolated from subtropical forest soil.</title>
        <authorList>
            <person name="Gao Z.-H."/>
            <person name="Qiu L.-H."/>
        </authorList>
    </citation>
    <scope>NUCLEOTIDE SEQUENCE [LARGE SCALE GENOMIC DNA]</scope>
    <source>
        <strain evidence="5 6">7GSK02</strain>
    </source>
</reference>
<dbReference type="Gene3D" id="1.10.530.40">
    <property type="match status" value="1"/>
</dbReference>
<dbReference type="PANTHER" id="PTHR38107">
    <property type="match status" value="1"/>
</dbReference>
<dbReference type="GO" id="GO:0003796">
    <property type="term" value="F:lysozyme activity"/>
    <property type="evidence" value="ECO:0007669"/>
    <property type="project" value="UniProtKB-EC"/>
</dbReference>
<evidence type="ECO:0000256" key="2">
    <source>
        <dbReference type="ARBA" id="ARBA00022638"/>
    </source>
</evidence>
<dbReference type="GO" id="GO:0009253">
    <property type="term" value="P:peptidoglycan catabolic process"/>
    <property type="evidence" value="ECO:0007669"/>
    <property type="project" value="InterPro"/>
</dbReference>
<organism evidence="5 6">
    <name type="scientific">Trinickia terrae</name>
    <dbReference type="NCBI Taxonomy" id="2571161"/>
    <lineage>
        <taxon>Bacteria</taxon>
        <taxon>Pseudomonadati</taxon>
        <taxon>Pseudomonadota</taxon>
        <taxon>Betaproteobacteria</taxon>
        <taxon>Burkholderiales</taxon>
        <taxon>Burkholderiaceae</taxon>
        <taxon>Trinickia</taxon>
    </lineage>
</organism>
<dbReference type="Proteomes" id="UP000305539">
    <property type="component" value="Unassembled WGS sequence"/>
</dbReference>
<comment type="similarity">
    <text evidence="4">Belongs to the glycosyl hydrolase 24 family.</text>
</comment>
<dbReference type="Pfam" id="PF00959">
    <property type="entry name" value="Phage_lysozyme"/>
    <property type="match status" value="1"/>
</dbReference>
<dbReference type="EC" id="3.2.1.17" evidence="4"/>
<gene>
    <name evidence="5" type="ORF">FAZ69_12780</name>
</gene>
<dbReference type="CDD" id="cd00737">
    <property type="entry name" value="lyz_endolysin_autolysin"/>
    <property type="match status" value="1"/>
</dbReference>
<comment type="caution">
    <text evidence="5">The sequence shown here is derived from an EMBL/GenBank/DDBJ whole genome shotgun (WGS) entry which is preliminary data.</text>
</comment>
<keyword evidence="3" id="KW-1035">Host cytoplasm</keyword>
<dbReference type="InterPro" id="IPR033907">
    <property type="entry name" value="Endolysin_autolysin"/>
</dbReference>
<dbReference type="GO" id="GO:0042742">
    <property type="term" value="P:defense response to bacterium"/>
    <property type="evidence" value="ECO:0007669"/>
    <property type="project" value="UniProtKB-KW"/>
</dbReference>
<dbReference type="PANTHER" id="PTHR38107:SF3">
    <property type="entry name" value="LYSOZYME RRRD-RELATED"/>
    <property type="match status" value="1"/>
</dbReference>
<dbReference type="GO" id="GO:0016998">
    <property type="term" value="P:cell wall macromolecule catabolic process"/>
    <property type="evidence" value="ECO:0007669"/>
    <property type="project" value="InterPro"/>
</dbReference>
<evidence type="ECO:0000313" key="6">
    <source>
        <dbReference type="Proteomes" id="UP000305539"/>
    </source>
</evidence>
<evidence type="ECO:0000256" key="1">
    <source>
        <dbReference type="ARBA" id="ARBA00022529"/>
    </source>
</evidence>
<keyword evidence="4" id="KW-0326">Glycosidase</keyword>
<keyword evidence="4" id="KW-0378">Hydrolase</keyword>
<dbReference type="InterPro" id="IPR051018">
    <property type="entry name" value="Bacteriophage_GH24"/>
</dbReference>
<evidence type="ECO:0000256" key="4">
    <source>
        <dbReference type="RuleBase" id="RU003788"/>
    </source>
</evidence>
<comment type="catalytic activity">
    <reaction evidence="4">
        <text>Hydrolysis of (1-&gt;4)-beta-linkages between N-acetylmuramic acid and N-acetyl-D-glucosamine residues in a peptidoglycan and between N-acetyl-D-glucosamine residues in chitodextrins.</text>
        <dbReference type="EC" id="3.2.1.17"/>
    </reaction>
</comment>
<dbReference type="GO" id="GO:0031640">
    <property type="term" value="P:killing of cells of another organism"/>
    <property type="evidence" value="ECO:0007669"/>
    <property type="project" value="UniProtKB-KW"/>
</dbReference>
<protein>
    <recommendedName>
        <fullName evidence="4">Lysozyme</fullName>
        <ecNumber evidence="4">3.2.1.17</ecNumber>
    </recommendedName>
</protein>